<organism evidence="1">
    <name type="scientific">marine sediment metagenome</name>
    <dbReference type="NCBI Taxonomy" id="412755"/>
    <lineage>
        <taxon>unclassified sequences</taxon>
        <taxon>metagenomes</taxon>
        <taxon>ecological metagenomes</taxon>
    </lineage>
</organism>
<name>A0A0F9FE37_9ZZZZ</name>
<gene>
    <name evidence="1" type="ORF">LCGC14_1962460</name>
</gene>
<comment type="caution">
    <text evidence="1">The sequence shown here is derived from an EMBL/GenBank/DDBJ whole genome shotgun (WGS) entry which is preliminary data.</text>
</comment>
<evidence type="ECO:0000313" key="1">
    <source>
        <dbReference type="EMBL" id="KKL84664.1"/>
    </source>
</evidence>
<dbReference type="AlphaFoldDB" id="A0A0F9FE37"/>
<sequence>GKGRIMKTAMQITMACALVLGLAASAEARIKLTTLPERDSVRVDIQNGRHTLVEEERTVNLQQGRNQVDFSWANINIDKNSIVFRVIKADGAVNVLNTNYPPNENALYWAVSAAKAGPAVIRISYLIGNMSAGPSYQGIVENDEKSLLMQVYMTVTNTSGESFGACDVQPGVGKTTVRYFKNGERKRMLAAKFPGVPIAKRYVFDARVDQKRTRMYYRLVNDKPNKLGAFPLPYGKVRLFIKEPKADDDAVRSQAFLGEDWAKYTPLFASLDLYVGVAQDVKIQRFTMQPEGGPRKAFDTLTCPRKLLNGRTVVTQPRFRHLRTRYRYRLQNFKTEKGKPITVPLTIKEPVDAEWIVEKVVLKEITGERTLQKEKVIPHADAFKVKRIDTTHVEFELQLAPTTIDKKYDLYITILRKHRRY</sequence>
<proteinExistence type="predicted"/>
<dbReference type="EMBL" id="LAZR01021639">
    <property type="protein sequence ID" value="KKL84664.1"/>
    <property type="molecule type" value="Genomic_DNA"/>
</dbReference>
<protein>
    <recommendedName>
        <fullName evidence="2">DUF4139 domain-containing protein</fullName>
    </recommendedName>
</protein>
<reference evidence="1" key="1">
    <citation type="journal article" date="2015" name="Nature">
        <title>Complex archaea that bridge the gap between prokaryotes and eukaryotes.</title>
        <authorList>
            <person name="Spang A."/>
            <person name="Saw J.H."/>
            <person name="Jorgensen S.L."/>
            <person name="Zaremba-Niedzwiedzka K."/>
            <person name="Martijn J."/>
            <person name="Lind A.E."/>
            <person name="van Eijk R."/>
            <person name="Schleper C."/>
            <person name="Guy L."/>
            <person name="Ettema T.J."/>
        </authorList>
    </citation>
    <scope>NUCLEOTIDE SEQUENCE</scope>
</reference>
<feature type="non-terminal residue" evidence="1">
    <location>
        <position position="1"/>
    </location>
</feature>
<accession>A0A0F9FE37</accession>
<evidence type="ECO:0008006" key="2">
    <source>
        <dbReference type="Google" id="ProtNLM"/>
    </source>
</evidence>